<organism evidence="2 3">
    <name type="scientific">Periconia macrospinosa</name>
    <dbReference type="NCBI Taxonomy" id="97972"/>
    <lineage>
        <taxon>Eukaryota</taxon>
        <taxon>Fungi</taxon>
        <taxon>Dikarya</taxon>
        <taxon>Ascomycota</taxon>
        <taxon>Pezizomycotina</taxon>
        <taxon>Dothideomycetes</taxon>
        <taxon>Pleosporomycetidae</taxon>
        <taxon>Pleosporales</taxon>
        <taxon>Massarineae</taxon>
        <taxon>Periconiaceae</taxon>
        <taxon>Periconia</taxon>
    </lineage>
</organism>
<dbReference type="AlphaFoldDB" id="A0A2V1E9C2"/>
<keyword evidence="1" id="KW-0472">Membrane</keyword>
<gene>
    <name evidence="2" type="ORF">DM02DRAFT_353948</name>
</gene>
<reference evidence="2 3" key="1">
    <citation type="journal article" date="2018" name="Sci. Rep.">
        <title>Comparative genomics provides insights into the lifestyle and reveals functional heterogeneity of dark septate endophytic fungi.</title>
        <authorList>
            <person name="Knapp D.G."/>
            <person name="Nemeth J.B."/>
            <person name="Barry K."/>
            <person name="Hainaut M."/>
            <person name="Henrissat B."/>
            <person name="Johnson J."/>
            <person name="Kuo A."/>
            <person name="Lim J.H.P."/>
            <person name="Lipzen A."/>
            <person name="Nolan M."/>
            <person name="Ohm R.A."/>
            <person name="Tamas L."/>
            <person name="Grigoriev I.V."/>
            <person name="Spatafora J.W."/>
            <person name="Nagy L.G."/>
            <person name="Kovacs G.M."/>
        </authorList>
    </citation>
    <scope>NUCLEOTIDE SEQUENCE [LARGE SCALE GENOMIC DNA]</scope>
    <source>
        <strain evidence="2 3">DSE2036</strain>
    </source>
</reference>
<sequence length="127" mass="14046">MPQNMYIKTHLSLATTALHSPTSIFSYSSPLFVALCGALGIFLVFPVLLFSIVLSPHDLILLATTTLLALLLLPLPPPTTLLPSIKYLRQIYTSLLLLLLLLHTCPFCSPSISTTHPTWTYQRKEPS</sequence>
<proteinExistence type="predicted"/>
<protein>
    <submittedName>
        <fullName evidence="2">Uncharacterized protein</fullName>
    </submittedName>
</protein>
<evidence type="ECO:0000313" key="3">
    <source>
        <dbReference type="Proteomes" id="UP000244855"/>
    </source>
</evidence>
<accession>A0A2V1E9C2</accession>
<name>A0A2V1E9C2_9PLEO</name>
<feature type="transmembrane region" description="Helical" evidence="1">
    <location>
        <begin position="31"/>
        <end position="53"/>
    </location>
</feature>
<evidence type="ECO:0000256" key="1">
    <source>
        <dbReference type="SAM" id="Phobius"/>
    </source>
</evidence>
<keyword evidence="3" id="KW-1185">Reference proteome</keyword>
<feature type="transmembrane region" description="Helical" evidence="1">
    <location>
        <begin position="87"/>
        <end position="104"/>
    </location>
</feature>
<keyword evidence="1" id="KW-1133">Transmembrane helix</keyword>
<keyword evidence="1" id="KW-0812">Transmembrane</keyword>
<evidence type="ECO:0000313" key="2">
    <source>
        <dbReference type="EMBL" id="PVI07131.1"/>
    </source>
</evidence>
<dbReference type="Proteomes" id="UP000244855">
    <property type="component" value="Unassembled WGS sequence"/>
</dbReference>
<dbReference type="EMBL" id="KZ805305">
    <property type="protein sequence ID" value="PVI07131.1"/>
    <property type="molecule type" value="Genomic_DNA"/>
</dbReference>
<feature type="transmembrane region" description="Helical" evidence="1">
    <location>
        <begin position="59"/>
        <end position="75"/>
    </location>
</feature>